<comment type="similarity">
    <text evidence="2">Belongs to the nurim family.</text>
</comment>
<feature type="transmembrane region" description="Helical" evidence="6">
    <location>
        <begin position="178"/>
        <end position="209"/>
    </location>
</feature>
<dbReference type="KEGG" id="spon:HME9304_02016"/>
<evidence type="ECO:0000313" key="8">
    <source>
        <dbReference type="Proteomes" id="UP000248536"/>
    </source>
</evidence>
<organism evidence="7 8">
    <name type="scientific">Flagellimonas maritima</name>
    <dbReference type="NCBI Taxonomy" id="1383885"/>
    <lineage>
        <taxon>Bacteria</taxon>
        <taxon>Pseudomonadati</taxon>
        <taxon>Bacteroidota</taxon>
        <taxon>Flavobacteriia</taxon>
        <taxon>Flavobacteriales</taxon>
        <taxon>Flavobacteriaceae</taxon>
        <taxon>Flagellimonas</taxon>
    </lineage>
</organism>
<sequence>MKRFIYSFYGIFSYCLFLVVFSYFVFWENNILVPTGVDKGDAPNLFKALIINILLIALFFVPHSVMARKSFKAWWITVIPKALERSTYVLVSSSLMAVWIYFWQPIPLIIYDLTDSWLGTFLMILSFFGFGLAVFCTFLINHFDLFGLKQIYYAINNKKESPYKFVTPLLYRLVRHPLYFSFMIAFWCNPLLTVGHLLLALMATVYTMVGIGYEEKDLSELFGETYDLYAEKTPKLLPFVLKSKPFLFMAGLTLLSLFLAYLIGPVQ</sequence>
<keyword evidence="3 6" id="KW-0812">Transmembrane</keyword>
<dbReference type="GO" id="GO:0016020">
    <property type="term" value="C:membrane"/>
    <property type="evidence" value="ECO:0007669"/>
    <property type="project" value="UniProtKB-SubCell"/>
</dbReference>
<dbReference type="AlphaFoldDB" id="A0A2Z4LUG4"/>
<dbReference type="Gene3D" id="1.20.120.1630">
    <property type="match status" value="1"/>
</dbReference>
<dbReference type="EMBL" id="CP030104">
    <property type="protein sequence ID" value="AWX45008.1"/>
    <property type="molecule type" value="Genomic_DNA"/>
</dbReference>
<gene>
    <name evidence="7" type="ORF">HME9304_02016</name>
</gene>
<evidence type="ECO:0000256" key="2">
    <source>
        <dbReference type="ARBA" id="ARBA00010631"/>
    </source>
</evidence>
<keyword evidence="8" id="KW-1185">Reference proteome</keyword>
<accession>A0A2Z4LUG4</accession>
<evidence type="ECO:0000256" key="6">
    <source>
        <dbReference type="SAM" id="Phobius"/>
    </source>
</evidence>
<feature type="transmembrane region" description="Helical" evidence="6">
    <location>
        <begin position="246"/>
        <end position="264"/>
    </location>
</feature>
<dbReference type="PANTHER" id="PTHR31040:SF1">
    <property type="entry name" value="NURIM"/>
    <property type="match status" value="1"/>
</dbReference>
<feature type="transmembrane region" description="Helical" evidence="6">
    <location>
        <begin position="117"/>
        <end position="140"/>
    </location>
</feature>
<evidence type="ECO:0000256" key="3">
    <source>
        <dbReference type="ARBA" id="ARBA00022692"/>
    </source>
</evidence>
<feature type="transmembrane region" description="Helical" evidence="6">
    <location>
        <begin position="7"/>
        <end position="26"/>
    </location>
</feature>
<protein>
    <submittedName>
        <fullName evidence="7">Uncharacterized protein</fullName>
    </submittedName>
</protein>
<evidence type="ECO:0000256" key="4">
    <source>
        <dbReference type="ARBA" id="ARBA00022989"/>
    </source>
</evidence>
<dbReference type="Proteomes" id="UP000248536">
    <property type="component" value="Chromosome"/>
</dbReference>
<dbReference type="PANTHER" id="PTHR31040">
    <property type="entry name" value="NURIM"/>
    <property type="match status" value="1"/>
</dbReference>
<evidence type="ECO:0000256" key="1">
    <source>
        <dbReference type="ARBA" id="ARBA00004141"/>
    </source>
</evidence>
<feature type="transmembrane region" description="Helical" evidence="6">
    <location>
        <begin position="88"/>
        <end position="111"/>
    </location>
</feature>
<name>A0A2Z4LUG4_9FLAO</name>
<proteinExistence type="inferred from homology"/>
<evidence type="ECO:0000313" key="7">
    <source>
        <dbReference type="EMBL" id="AWX45008.1"/>
    </source>
</evidence>
<keyword evidence="5 6" id="KW-0472">Membrane</keyword>
<dbReference type="InterPro" id="IPR033580">
    <property type="entry name" value="Nurim-like"/>
</dbReference>
<comment type="subcellular location">
    <subcellularLocation>
        <location evidence="1">Membrane</location>
        <topology evidence="1">Multi-pass membrane protein</topology>
    </subcellularLocation>
</comment>
<keyword evidence="4 6" id="KW-1133">Transmembrane helix</keyword>
<reference evidence="7 8" key="1">
    <citation type="submission" date="2018-06" db="EMBL/GenBank/DDBJ databases">
        <title>Spongiibacterium sp. HME9304 Genome sequencing and assembly.</title>
        <authorList>
            <person name="Kang H."/>
            <person name="Kim H."/>
            <person name="Joh K."/>
        </authorList>
    </citation>
    <scope>NUCLEOTIDE SEQUENCE [LARGE SCALE GENOMIC DNA]</scope>
    <source>
        <strain evidence="7 8">HME9304</strain>
    </source>
</reference>
<feature type="transmembrane region" description="Helical" evidence="6">
    <location>
        <begin position="46"/>
        <end position="67"/>
    </location>
</feature>
<evidence type="ECO:0000256" key="5">
    <source>
        <dbReference type="ARBA" id="ARBA00023136"/>
    </source>
</evidence>